<dbReference type="AlphaFoldDB" id="F9ZZE2"/>
<dbReference type="RefSeq" id="WP_013820551.1">
    <property type="nucleotide sequence ID" value="NC_015572.1"/>
</dbReference>
<dbReference type="OrthoDB" id="3288815at2"/>
<name>F9ZZE2_METMM</name>
<evidence type="ECO:0000256" key="5">
    <source>
        <dbReference type="SAM" id="Phobius"/>
    </source>
</evidence>
<feature type="region of interest" description="Disordered" evidence="4">
    <location>
        <begin position="338"/>
        <end position="357"/>
    </location>
</feature>
<reference evidence="7 8" key="1">
    <citation type="journal article" date="2011" name="J. Bacteriol.">
        <title>Complete Genome Sequence of the Aerobic Marine Methanotroph Methylomonas methanica MC09.</title>
        <authorList>
            <person name="Boden R."/>
            <person name="Cunliffe M."/>
            <person name="Scanlan J."/>
            <person name="Moussard H."/>
            <person name="Kits K.D."/>
            <person name="Klotz M.G."/>
            <person name="Jetten M.S."/>
            <person name="Vuilleumier S."/>
            <person name="Han J."/>
            <person name="Peters L."/>
            <person name="Mikhailova N."/>
            <person name="Teshima H."/>
            <person name="Tapia R."/>
            <person name="Kyrpides N."/>
            <person name="Ivanova N."/>
            <person name="Pagani I."/>
            <person name="Cheng J.F."/>
            <person name="Goodwin L."/>
            <person name="Han C."/>
            <person name="Hauser L."/>
            <person name="Land M.L."/>
            <person name="Lapidus A."/>
            <person name="Lucas S."/>
            <person name="Pitluck S."/>
            <person name="Woyke T."/>
            <person name="Stein L."/>
            <person name="Murrell J.C."/>
        </authorList>
    </citation>
    <scope>NUCLEOTIDE SEQUENCE [LARGE SCALE GENOMIC DNA]</scope>
    <source>
        <strain evidence="7 8">MC09</strain>
    </source>
</reference>
<keyword evidence="5" id="KW-1133">Transmembrane helix</keyword>
<dbReference type="GO" id="GO:0006935">
    <property type="term" value="P:chemotaxis"/>
    <property type="evidence" value="ECO:0007669"/>
    <property type="project" value="UniProtKB-ARBA"/>
</dbReference>
<feature type="compositionally biased region" description="Polar residues" evidence="4">
    <location>
        <begin position="345"/>
        <end position="357"/>
    </location>
</feature>
<feature type="transmembrane region" description="Helical" evidence="5">
    <location>
        <begin position="6"/>
        <end position="24"/>
    </location>
</feature>
<evidence type="ECO:0000256" key="1">
    <source>
        <dbReference type="ARBA" id="ARBA00004370"/>
    </source>
</evidence>
<keyword evidence="5" id="KW-0472">Membrane</keyword>
<dbReference type="HOGENOM" id="CLU_043262_2_0_6"/>
<organism evidence="7 8">
    <name type="scientific">Methylomonas methanica (strain DSM 25384 / MC09)</name>
    <dbReference type="NCBI Taxonomy" id="857087"/>
    <lineage>
        <taxon>Bacteria</taxon>
        <taxon>Pseudomonadati</taxon>
        <taxon>Pseudomonadota</taxon>
        <taxon>Gammaproteobacteria</taxon>
        <taxon>Methylococcales</taxon>
        <taxon>Methylococcaceae</taxon>
        <taxon>Methylomonas</taxon>
    </lineage>
</organism>
<evidence type="ECO:0000313" key="7">
    <source>
        <dbReference type="EMBL" id="AEG02335.1"/>
    </source>
</evidence>
<dbReference type="GO" id="GO:0007165">
    <property type="term" value="P:signal transduction"/>
    <property type="evidence" value="ECO:0007669"/>
    <property type="project" value="UniProtKB-KW"/>
</dbReference>
<dbReference type="EMBL" id="CP002738">
    <property type="protein sequence ID" value="AEG02335.1"/>
    <property type="molecule type" value="Genomic_DNA"/>
</dbReference>
<dbReference type="STRING" id="857087.Metme_3981"/>
<reference key="2">
    <citation type="submission" date="2011-05" db="EMBL/GenBank/DDBJ databases">
        <title>Complete genome sequence of the aerobic marine methanotroph Methylomonas methanica MC09.</title>
        <authorList>
            <person name="Boden R."/>
            <person name="Cunliffe M."/>
            <person name="Scanlan J."/>
            <person name="Moussard H."/>
            <person name="Kits K.D."/>
            <person name="Klotz M."/>
            <person name="Jetten M."/>
            <person name="Vuilleumier S."/>
            <person name="Han J."/>
            <person name="Peters L."/>
            <person name="Mikhailova N."/>
            <person name="Teshima H."/>
            <person name="Tapia R."/>
            <person name="Kyrpides N."/>
            <person name="Ivanova N."/>
            <person name="Pagani I."/>
            <person name="Cheng J.-F."/>
            <person name="Goodwin L."/>
            <person name="Han C."/>
            <person name="Hauser L."/>
            <person name="Land M."/>
            <person name="Lapidus A."/>
            <person name="Lucas S."/>
            <person name="Pitluck S."/>
            <person name="Woyke T."/>
            <person name="Stein L.Y."/>
            <person name="Murrell C."/>
        </authorList>
    </citation>
    <scope>NUCLEOTIDE SEQUENCE</scope>
    <source>
        <strain>MC09</strain>
    </source>
</reference>
<proteinExistence type="predicted"/>
<dbReference type="PROSITE" id="PS50111">
    <property type="entry name" value="CHEMOTAXIS_TRANSDUC_2"/>
    <property type="match status" value="1"/>
</dbReference>
<dbReference type="GO" id="GO:0016020">
    <property type="term" value="C:membrane"/>
    <property type="evidence" value="ECO:0007669"/>
    <property type="project" value="UniProtKB-SubCell"/>
</dbReference>
<dbReference type="PANTHER" id="PTHR32089">
    <property type="entry name" value="METHYL-ACCEPTING CHEMOTAXIS PROTEIN MCPB"/>
    <property type="match status" value="1"/>
</dbReference>
<reference evidence="8" key="3">
    <citation type="submission" date="2011-05" db="EMBL/GenBank/DDBJ databases">
        <title>Complete sequence of Methylomonas methanica MC09.</title>
        <authorList>
            <consortium name="US DOE Joint Genome Institute"/>
            <person name="Lucas S."/>
            <person name="Han J."/>
            <person name="Lapidus A."/>
            <person name="Cheng J.-F."/>
            <person name="Goodwin L."/>
            <person name="Pitluck S."/>
            <person name="Peters L."/>
            <person name="Mikhailova N."/>
            <person name="Teshima H."/>
            <person name="Han C."/>
            <person name="Tapia R."/>
            <person name="Land M."/>
            <person name="Hauser L."/>
            <person name="Kyrpides N."/>
            <person name="Ivanova N."/>
            <person name="Pagani I."/>
            <person name="Stein L."/>
            <person name="Woyke T."/>
        </authorList>
    </citation>
    <scope>NUCLEOTIDE SEQUENCE [LARGE SCALE GENOMIC DNA]</scope>
    <source>
        <strain evidence="8">MC09</strain>
    </source>
</reference>
<dbReference type="Proteomes" id="UP000008888">
    <property type="component" value="Chromosome"/>
</dbReference>
<evidence type="ECO:0000256" key="2">
    <source>
        <dbReference type="ARBA" id="ARBA00023224"/>
    </source>
</evidence>
<evidence type="ECO:0000256" key="3">
    <source>
        <dbReference type="PROSITE-ProRule" id="PRU00284"/>
    </source>
</evidence>
<gene>
    <name evidence="7" type="ordered locus">Metme_3981</name>
</gene>
<dbReference type="PANTHER" id="PTHR32089:SF114">
    <property type="entry name" value="METHYL-ACCEPTING CHEMOTAXIS PROTEIN MCPB"/>
    <property type="match status" value="1"/>
</dbReference>
<evidence type="ECO:0000259" key="6">
    <source>
        <dbReference type="PROSITE" id="PS50111"/>
    </source>
</evidence>
<dbReference type="KEGG" id="mmt:Metme_3981"/>
<feature type="domain" description="Methyl-accepting transducer" evidence="6">
    <location>
        <begin position="70"/>
        <end position="278"/>
    </location>
</feature>
<accession>F9ZZE2</accession>
<keyword evidence="5" id="KW-0812">Transmembrane</keyword>
<dbReference type="eggNOG" id="COG0840">
    <property type="taxonomic scope" value="Bacteria"/>
</dbReference>
<evidence type="ECO:0000313" key="8">
    <source>
        <dbReference type="Proteomes" id="UP000008888"/>
    </source>
</evidence>
<dbReference type="SMART" id="SM00283">
    <property type="entry name" value="MA"/>
    <property type="match status" value="1"/>
</dbReference>
<dbReference type="InterPro" id="IPR004089">
    <property type="entry name" value="MCPsignal_dom"/>
</dbReference>
<evidence type="ECO:0000256" key="4">
    <source>
        <dbReference type="SAM" id="MobiDB-lite"/>
    </source>
</evidence>
<comment type="subcellular location">
    <subcellularLocation>
        <location evidence="1">Membrane</location>
    </subcellularLocation>
</comment>
<dbReference type="SUPFAM" id="SSF58104">
    <property type="entry name" value="Methyl-accepting chemotaxis protein (MCP) signaling domain"/>
    <property type="match status" value="1"/>
</dbReference>
<dbReference type="Pfam" id="PF00015">
    <property type="entry name" value="MCPsignal"/>
    <property type="match status" value="1"/>
</dbReference>
<protein>
    <submittedName>
        <fullName evidence="7">Methyl-accepting chemotaxis sensory transducer</fullName>
    </submittedName>
</protein>
<dbReference type="Gene3D" id="1.10.287.950">
    <property type="entry name" value="Methyl-accepting chemotaxis protein"/>
    <property type="match status" value="1"/>
</dbReference>
<keyword evidence="8" id="KW-1185">Reference proteome</keyword>
<sequence length="357" mass="38983">MSLYDILFLFLTGSICGGLGFWLGRKITPPPVRSVINKEPVIDIKNVKRYVDSVDDFSRLITPAWAAHIESSRQEMEQAVGALTQHFAGITVSLNETLNSSNSSLGQDNAEIFLTSNQRLRQVVGSLEASLQENLTVLERIRSLTGFVEELKTMAREVARIADQTNLIALNAAIEAARAGDAGRGFAVVADEVRKLSKLSGETGKLIGSKVEQINLAMHSTLVAVEKSTEDEAAAVSSSNENIQAVLHNLQEVFDGLQRYSGDLSHSAQAIKSQIDEALVHFQFQDRIGQVLMHVSESIEKFPHHISSIHAAGVESLQPLDNAAMLEALKSTYTMEAEHRAHGESPSSTQSDEITFF</sequence>
<keyword evidence="2 3" id="KW-0807">Transducer</keyword>